<dbReference type="Proteomes" id="UP000054564">
    <property type="component" value="Unassembled WGS sequence"/>
</dbReference>
<feature type="chain" id="PRO_5005550745" evidence="1">
    <location>
        <begin position="25"/>
        <end position="114"/>
    </location>
</feature>
<comment type="caution">
    <text evidence="2">The sequence shown here is derived from an EMBL/GenBank/DDBJ whole genome shotgun (WGS) entry which is preliminary data.</text>
</comment>
<keyword evidence="3" id="KW-1185">Reference proteome</keyword>
<keyword evidence="1" id="KW-0732">Signal</keyword>
<dbReference type="AlphaFoldDB" id="A0A0L0W0W1"/>
<evidence type="ECO:0000256" key="1">
    <source>
        <dbReference type="SAM" id="SignalP"/>
    </source>
</evidence>
<feature type="signal peptide" evidence="1">
    <location>
        <begin position="1"/>
        <end position="24"/>
    </location>
</feature>
<evidence type="ECO:0000313" key="2">
    <source>
        <dbReference type="EMBL" id="KNF05168.1"/>
    </source>
</evidence>
<reference evidence="3" key="1">
    <citation type="submission" date="2014-03" db="EMBL/GenBank/DDBJ databases">
        <title>The Genome Sequence of Puccinia striiformis f. sp. tritici PST-78.</title>
        <authorList>
            <consortium name="The Broad Institute Genome Sequencing Platform"/>
            <person name="Cuomo C."/>
            <person name="Hulbert S."/>
            <person name="Chen X."/>
            <person name="Walker B."/>
            <person name="Young S.K."/>
            <person name="Zeng Q."/>
            <person name="Gargeya S."/>
            <person name="Fitzgerald M."/>
            <person name="Haas B."/>
            <person name="Abouelleil A."/>
            <person name="Alvarado L."/>
            <person name="Arachchi H.M."/>
            <person name="Berlin A.M."/>
            <person name="Chapman S.B."/>
            <person name="Goldberg J."/>
            <person name="Griggs A."/>
            <person name="Gujja S."/>
            <person name="Hansen M."/>
            <person name="Howarth C."/>
            <person name="Imamovic A."/>
            <person name="Larimer J."/>
            <person name="McCowan C."/>
            <person name="Montmayeur A."/>
            <person name="Murphy C."/>
            <person name="Neiman D."/>
            <person name="Pearson M."/>
            <person name="Priest M."/>
            <person name="Roberts A."/>
            <person name="Saif S."/>
            <person name="Shea T."/>
            <person name="Sisk P."/>
            <person name="Sykes S."/>
            <person name="Wortman J."/>
            <person name="Nusbaum C."/>
            <person name="Birren B."/>
        </authorList>
    </citation>
    <scope>NUCLEOTIDE SEQUENCE [LARGE SCALE GENOMIC DNA]</scope>
    <source>
        <strain evidence="3">race PST-78</strain>
    </source>
</reference>
<proteinExistence type="predicted"/>
<gene>
    <name evidence="2" type="ORF">PSTG_01796</name>
</gene>
<name>A0A0L0W0W1_9BASI</name>
<organism evidence="2 3">
    <name type="scientific">Puccinia striiformis f. sp. tritici PST-78</name>
    <dbReference type="NCBI Taxonomy" id="1165861"/>
    <lineage>
        <taxon>Eukaryota</taxon>
        <taxon>Fungi</taxon>
        <taxon>Dikarya</taxon>
        <taxon>Basidiomycota</taxon>
        <taxon>Pucciniomycotina</taxon>
        <taxon>Pucciniomycetes</taxon>
        <taxon>Pucciniales</taxon>
        <taxon>Pucciniaceae</taxon>
        <taxon>Puccinia</taxon>
    </lineage>
</organism>
<dbReference type="OrthoDB" id="10273195at2759"/>
<protein>
    <submittedName>
        <fullName evidence="2">Uncharacterized protein</fullName>
    </submittedName>
</protein>
<accession>A0A0L0W0W1</accession>
<dbReference type="EMBL" id="AJIL01000009">
    <property type="protein sequence ID" value="KNF05168.1"/>
    <property type="molecule type" value="Genomic_DNA"/>
</dbReference>
<sequence>MIFNYRSIALLLLAAASEVASLKAGECGRPGDKAVCFSEAQYKGKDDLINAKYQEDGKICLNFDTPDFARTRCCKKAVLDKLKPDGNKVIKIPRASLVHGDINAPDQGDGNDCI</sequence>
<evidence type="ECO:0000313" key="3">
    <source>
        <dbReference type="Proteomes" id="UP000054564"/>
    </source>
</evidence>